<dbReference type="SUPFAM" id="SSF46785">
    <property type="entry name" value="Winged helix' DNA-binding domain"/>
    <property type="match status" value="1"/>
</dbReference>
<dbReference type="eggNOG" id="COG1802">
    <property type="taxonomic scope" value="Bacteria"/>
</dbReference>
<reference evidence="6" key="2">
    <citation type="submission" date="2007-04" db="EMBL/GenBank/DDBJ databases">
        <title>Complete genome sequence of the nitrogen-fixing bacterium Azorhizobium caulinodans ORS571.</title>
        <authorList>
            <person name="Lee K.B."/>
            <person name="Backer P.D."/>
            <person name="Aono T."/>
            <person name="Liu C.T."/>
            <person name="Suzuki S."/>
            <person name="Suzuki T."/>
            <person name="Kaneko T."/>
            <person name="Yamada M."/>
            <person name="Tabata S."/>
            <person name="Kupfer D.M."/>
            <person name="Najar F.Z."/>
            <person name="Wiley G.B."/>
            <person name="Roe B."/>
            <person name="Binnewies T."/>
            <person name="Ussery D."/>
            <person name="Vereecke D."/>
            <person name="Gevers D."/>
            <person name="Holsters M."/>
            <person name="Oyaizu H."/>
        </authorList>
    </citation>
    <scope>NUCLEOTIDE SEQUENCE [LARGE SCALE GENOMIC DNA]</scope>
    <source>
        <strain evidence="6">ATCC 43989 / DSM 5975 / JCM 20966 / LMG 6465 / NBRC 14845 / NCIMB 13405 / ORS 571</strain>
    </source>
</reference>
<keyword evidence="6" id="KW-1185">Reference proteome</keyword>
<reference evidence="5 6" key="6">
    <citation type="journal article" date="2011" name="Appl. Environ. Microbiol.">
        <title>Involvement of the azorhizobial chromosome partition gene (parA) in the onset of bacteroid differentiation during Sesbania rostrata stem nodule development.</title>
        <authorList>
            <person name="Liu CT."/>
            <person name="Lee KB."/>
            <person name="Wang YS."/>
            <person name="Peng MH."/>
            <person name="Lee KT."/>
            <person name="Suzuki S."/>
            <person name="Suzuki T."/>
            <person name="Oyaizu H."/>
        </authorList>
    </citation>
    <scope>NUCLEOTIDE SEQUENCE [LARGE SCALE GENOMIC DNA]</scope>
    <source>
        <strain evidence="6">ATCC 43989 / DSM 5975 / JCM 20966 / LMG 6465 / NBRC 14845 / NCIMB 13405 / ORS 571</strain>
    </source>
</reference>
<feature type="domain" description="HTH gntR-type" evidence="4">
    <location>
        <begin position="29"/>
        <end position="96"/>
    </location>
</feature>
<dbReference type="Gene3D" id="1.10.10.10">
    <property type="entry name" value="Winged helix-like DNA-binding domain superfamily/Winged helix DNA-binding domain"/>
    <property type="match status" value="1"/>
</dbReference>
<proteinExistence type="predicted"/>
<evidence type="ECO:0000313" key="6">
    <source>
        <dbReference type="Proteomes" id="UP000000270"/>
    </source>
</evidence>
<dbReference type="SMART" id="SM00895">
    <property type="entry name" value="FCD"/>
    <property type="match status" value="1"/>
</dbReference>
<dbReference type="HOGENOM" id="CLU_017584_5_1_5"/>
<protein>
    <submittedName>
        <fullName evidence="5">Transcriptional regulator</fullName>
    </submittedName>
</protein>
<name>A8I9Z7_AZOC5</name>
<dbReference type="PRINTS" id="PR00035">
    <property type="entry name" value="HTHGNTR"/>
</dbReference>
<dbReference type="InterPro" id="IPR008920">
    <property type="entry name" value="TF_FadR/GntR_C"/>
</dbReference>
<dbReference type="InterPro" id="IPR000524">
    <property type="entry name" value="Tscrpt_reg_HTH_GntR"/>
</dbReference>
<dbReference type="Pfam" id="PF00392">
    <property type="entry name" value="GntR"/>
    <property type="match status" value="1"/>
</dbReference>
<dbReference type="Gene3D" id="1.20.120.530">
    <property type="entry name" value="GntR ligand-binding domain-like"/>
    <property type="match status" value="1"/>
</dbReference>
<dbReference type="CDD" id="cd07377">
    <property type="entry name" value="WHTH_GntR"/>
    <property type="match status" value="1"/>
</dbReference>
<reference evidence="5 6" key="5">
    <citation type="journal article" date="2010" name="Appl. Environ. Microbiol.">
        <title>phrR-like gene praR of Azorhizobium caulinodans ORS571 is essential for symbiosis with Sesbania rostrata and is involved in expression of reb genes.</title>
        <authorList>
            <person name="Akiba N."/>
            <person name="Aono T."/>
            <person name="Toyazaki H."/>
            <person name="Sato S."/>
            <person name="Oyaizu H."/>
        </authorList>
    </citation>
    <scope>NUCLEOTIDE SEQUENCE [LARGE SCALE GENOMIC DNA]</scope>
    <source>
        <strain evidence="6">ATCC 43989 / DSM 5975 / JCM 20966 / LMG 6465 / NBRC 14845 / NCIMB 13405 / ORS 571</strain>
    </source>
</reference>
<dbReference type="Pfam" id="PF07729">
    <property type="entry name" value="FCD"/>
    <property type="match status" value="1"/>
</dbReference>
<reference evidence="5 6" key="4">
    <citation type="journal article" date="2009" name="Appl. Environ. Microbiol.">
        <title>Comparative genome-wide transcriptional profiling of Azorhizobium caulinodans ORS571 grown under free-living and symbiotic conditions.</title>
        <authorList>
            <person name="Tsukada S."/>
            <person name="Aono T."/>
            <person name="Akiba N."/>
            <person name="Lee KB."/>
            <person name="Liu CT."/>
            <person name="Toyazaki H."/>
            <person name="Oyaizu H."/>
        </authorList>
    </citation>
    <scope>NUCLEOTIDE SEQUENCE [LARGE SCALE GENOMIC DNA]</scope>
    <source>
        <strain evidence="6">ATCC 43989 / DSM 5975 / JCM 20966 / LMG 6465 / NBRC 14845 / NCIMB 13405 / ORS 571</strain>
    </source>
</reference>
<dbReference type="PROSITE" id="PS50949">
    <property type="entry name" value="HTH_GNTR"/>
    <property type="match status" value="1"/>
</dbReference>
<dbReference type="PANTHER" id="PTHR43537:SF49">
    <property type="entry name" value="TRANSCRIPTIONAL REGULATORY PROTEIN"/>
    <property type="match status" value="1"/>
</dbReference>
<dbReference type="GO" id="GO:0003700">
    <property type="term" value="F:DNA-binding transcription factor activity"/>
    <property type="evidence" value="ECO:0007669"/>
    <property type="project" value="InterPro"/>
</dbReference>
<gene>
    <name evidence="5" type="primary">gntR</name>
    <name evidence="5" type="ordered locus">AZC_2444</name>
</gene>
<dbReference type="Proteomes" id="UP000000270">
    <property type="component" value="Chromosome"/>
</dbReference>
<evidence type="ECO:0000313" key="5">
    <source>
        <dbReference type="EMBL" id="BAF88442.1"/>
    </source>
</evidence>
<dbReference type="InterPro" id="IPR036390">
    <property type="entry name" value="WH_DNA-bd_sf"/>
</dbReference>
<keyword evidence="1" id="KW-0805">Transcription regulation</keyword>
<accession>A8I9Z7</accession>
<dbReference type="EMBL" id="AP009384">
    <property type="protein sequence ID" value="BAF88442.1"/>
    <property type="molecule type" value="Genomic_DNA"/>
</dbReference>
<reference evidence="5 6" key="3">
    <citation type="journal article" date="2008" name="BMC Genomics">
        <title>The genome of the versatile nitrogen fixer Azorhizobium caulinodans ORS571.</title>
        <authorList>
            <person name="Lee KB."/>
            <person name="Backer P.D."/>
            <person name="Aono T."/>
            <person name="Liu CT."/>
            <person name="Suzuki S."/>
            <person name="Suzuki T."/>
            <person name="Kaneko T."/>
            <person name="Yamada M."/>
            <person name="Tabata S."/>
            <person name="Kupfer D.M."/>
            <person name="Najar F.Z."/>
            <person name="Wiley G.B."/>
            <person name="Roe B."/>
            <person name="Binnewies T.T."/>
            <person name="Ussery D.W."/>
            <person name="D'Haeze W."/>
            <person name="Herder J.D."/>
            <person name="Gevers D."/>
            <person name="Vereecke D."/>
            <person name="Holsters M."/>
            <person name="Oyaizu H."/>
        </authorList>
    </citation>
    <scope>NUCLEOTIDE SEQUENCE [LARGE SCALE GENOMIC DNA]</scope>
    <source>
        <strain evidence="6">ATCC 43989 / DSM 5975 / JCM 20966 / LMG 6465 / NBRC 14845 / NCIMB 13405 / ORS 571</strain>
    </source>
</reference>
<dbReference type="AlphaFoldDB" id="A8I9Z7"/>
<sequence length="240" mass="26634">MSARMSSIRAQDDAECAPFGQDGLRSAAPTLAEKLRGELETAIAAGRLEPGSRLDEQEIAARYGVSRTPVREAFRLLAASGLVELRGRQGAVVRSIGAHALIEMFQVMAEMEGLCARLAARRITPAQMDKLRAIHEKLEQVATLKDIDLFYDVNQEFHEALYEASANAFLADQTRRLRNQVAAYRRRVTRMPTRISDTLREHAEVIAAIADHDAERAHKAMRDHVNLLGDNLLDFLAAFG</sequence>
<dbReference type="KEGG" id="azc:AZC_2444"/>
<dbReference type="InterPro" id="IPR011711">
    <property type="entry name" value="GntR_C"/>
</dbReference>
<evidence type="ECO:0000256" key="3">
    <source>
        <dbReference type="ARBA" id="ARBA00023163"/>
    </source>
</evidence>
<evidence type="ECO:0000256" key="1">
    <source>
        <dbReference type="ARBA" id="ARBA00023015"/>
    </source>
</evidence>
<evidence type="ECO:0000259" key="4">
    <source>
        <dbReference type="PROSITE" id="PS50949"/>
    </source>
</evidence>
<dbReference type="SUPFAM" id="SSF48008">
    <property type="entry name" value="GntR ligand-binding domain-like"/>
    <property type="match status" value="1"/>
</dbReference>
<keyword evidence="3" id="KW-0804">Transcription</keyword>
<dbReference type="PANTHER" id="PTHR43537">
    <property type="entry name" value="TRANSCRIPTIONAL REGULATOR, GNTR FAMILY"/>
    <property type="match status" value="1"/>
</dbReference>
<dbReference type="STRING" id="438753.AZC_2444"/>
<dbReference type="GO" id="GO:0003677">
    <property type="term" value="F:DNA binding"/>
    <property type="evidence" value="ECO:0007669"/>
    <property type="project" value="UniProtKB-KW"/>
</dbReference>
<keyword evidence="2" id="KW-0238">DNA-binding</keyword>
<dbReference type="SMART" id="SM00345">
    <property type="entry name" value="HTH_GNTR"/>
    <property type="match status" value="1"/>
</dbReference>
<reference evidence="5 6" key="1">
    <citation type="journal article" date="2007" name="Appl. Environ. Microbiol.">
        <title>Rhizobial factors required for stem nodule maturation and maintenance in Sesbania rostrata-Azorhizobium caulinodans ORS571 symbiosis.</title>
        <authorList>
            <person name="Suzuki S."/>
            <person name="Aono T."/>
            <person name="Lee KB."/>
            <person name="Suzuki T."/>
            <person name="Liu CT."/>
            <person name="Miwa H."/>
            <person name="Wakao S."/>
            <person name="Iki T."/>
            <person name="Oyaizu H."/>
        </authorList>
    </citation>
    <scope>NUCLEOTIDE SEQUENCE [LARGE SCALE GENOMIC DNA]</scope>
    <source>
        <strain evidence="6">ATCC 43989 / DSM 5975 / JCM 20966 / LMG 6465 / NBRC 14845 / NCIMB 13405 / ORS 571</strain>
    </source>
</reference>
<evidence type="ECO:0000256" key="2">
    <source>
        <dbReference type="ARBA" id="ARBA00023125"/>
    </source>
</evidence>
<organism evidence="5 6">
    <name type="scientific">Azorhizobium caulinodans (strain ATCC 43989 / DSM 5975 / JCM 20966 / LMG 6465 / NBRC 14845 / NCIMB 13405 / ORS 571)</name>
    <dbReference type="NCBI Taxonomy" id="438753"/>
    <lineage>
        <taxon>Bacteria</taxon>
        <taxon>Pseudomonadati</taxon>
        <taxon>Pseudomonadota</taxon>
        <taxon>Alphaproteobacteria</taxon>
        <taxon>Hyphomicrobiales</taxon>
        <taxon>Xanthobacteraceae</taxon>
        <taxon>Azorhizobium</taxon>
    </lineage>
</organism>
<dbReference type="InterPro" id="IPR036388">
    <property type="entry name" value="WH-like_DNA-bd_sf"/>
</dbReference>